<dbReference type="SMART" id="SM00849">
    <property type="entry name" value="Lactamase_B"/>
    <property type="match status" value="1"/>
</dbReference>
<dbReference type="PANTHER" id="PTHR42978">
    <property type="entry name" value="QUORUM-QUENCHING LACTONASE YTNP-RELATED-RELATED"/>
    <property type="match status" value="1"/>
</dbReference>
<name>A0A3D9BP26_9FLAO</name>
<dbReference type="RefSeq" id="WP_115949769.1">
    <property type="nucleotide sequence ID" value="NZ_QNVS01000016.1"/>
</dbReference>
<dbReference type="InterPro" id="IPR036866">
    <property type="entry name" value="RibonucZ/Hydroxyglut_hydro"/>
</dbReference>
<evidence type="ECO:0000256" key="1">
    <source>
        <dbReference type="ARBA" id="ARBA00007749"/>
    </source>
</evidence>
<sequence>MKVIALKEGNFSVNQEKEFVFLDESSKGIKMSIQPFLIMTETENILLDAGLGWLENNQPKIVANLSVQEIEAFQINKILLSHLHKDHISGLVNTFTEEWTLNFPDATIYIQKREYEFALSKNDSLSFDFEILDFVIKNAKIIWMNEDSGNISNEIIFQVTGGHTPYHQVFWIKDQNEIYFYGADNLPQAGYLKYHVAYKTDFDGKTAKDQRIDWERLAKKEHWKILLYHDLEKSILEF</sequence>
<accession>A0A3D9BP26</accession>
<reference evidence="6 7" key="1">
    <citation type="journal article" date="2006" name="Int. J. Syst. Evol. Microbiol.">
        <title>Chryseobacterium piscium sp. nov., isolated from fish of the South Atlantic Ocean off South Africa.</title>
        <authorList>
            <person name="de Beer H."/>
            <person name="Hugo C.J."/>
            <person name="Jooste P.J."/>
            <person name="Vancanneyt M."/>
            <person name="Coenye T."/>
            <person name="Vandamme P."/>
        </authorList>
    </citation>
    <scope>NUCLEOTIDE SEQUENCE [LARGE SCALE GENOMIC DNA]</scope>
    <source>
        <strain evidence="6 7">CCUG 51923</strain>
    </source>
</reference>
<dbReference type="Proteomes" id="UP000256512">
    <property type="component" value="Unassembled WGS sequence"/>
</dbReference>
<keyword evidence="7" id="KW-1185">Reference proteome</keyword>
<dbReference type="Pfam" id="PF00753">
    <property type="entry name" value="Lactamase_B"/>
    <property type="match status" value="1"/>
</dbReference>
<dbReference type="GO" id="GO:0016787">
    <property type="term" value="F:hydrolase activity"/>
    <property type="evidence" value="ECO:0007669"/>
    <property type="project" value="UniProtKB-KW"/>
</dbReference>
<feature type="domain" description="Metallo-beta-lactamase" evidence="5">
    <location>
        <begin position="32"/>
        <end position="229"/>
    </location>
</feature>
<dbReference type="SUPFAM" id="SSF56281">
    <property type="entry name" value="Metallo-hydrolase/oxidoreductase"/>
    <property type="match status" value="1"/>
</dbReference>
<protein>
    <submittedName>
        <fullName evidence="6">MBL fold metallo-hydrolase</fullName>
    </submittedName>
</protein>
<evidence type="ECO:0000256" key="3">
    <source>
        <dbReference type="ARBA" id="ARBA00022801"/>
    </source>
</evidence>
<evidence type="ECO:0000256" key="2">
    <source>
        <dbReference type="ARBA" id="ARBA00022723"/>
    </source>
</evidence>
<evidence type="ECO:0000313" key="7">
    <source>
        <dbReference type="Proteomes" id="UP000256512"/>
    </source>
</evidence>
<dbReference type="InterPro" id="IPR051013">
    <property type="entry name" value="MBL_superfamily_lactonases"/>
</dbReference>
<dbReference type="AlphaFoldDB" id="A0A3D9BP26"/>
<dbReference type="EMBL" id="QNVS01000016">
    <property type="protein sequence ID" value="REC55101.1"/>
    <property type="molecule type" value="Genomic_DNA"/>
</dbReference>
<keyword evidence="2" id="KW-0479">Metal-binding</keyword>
<comment type="similarity">
    <text evidence="1">Belongs to the metallo-beta-lactamase superfamily.</text>
</comment>
<proteinExistence type="inferred from homology"/>
<evidence type="ECO:0000256" key="4">
    <source>
        <dbReference type="ARBA" id="ARBA00022833"/>
    </source>
</evidence>
<dbReference type="Gene3D" id="3.60.15.10">
    <property type="entry name" value="Ribonuclease Z/Hydroxyacylglutathione hydrolase-like"/>
    <property type="match status" value="1"/>
</dbReference>
<keyword evidence="3 6" id="KW-0378">Hydrolase</keyword>
<evidence type="ECO:0000259" key="5">
    <source>
        <dbReference type="SMART" id="SM00849"/>
    </source>
</evidence>
<dbReference type="InterPro" id="IPR001279">
    <property type="entry name" value="Metallo-B-lactamas"/>
</dbReference>
<gene>
    <name evidence="6" type="ORF">DRF62_07485</name>
</gene>
<organism evidence="6 7">
    <name type="scientific">Chryseobacterium piscium</name>
    <dbReference type="NCBI Taxonomy" id="333702"/>
    <lineage>
        <taxon>Bacteria</taxon>
        <taxon>Pseudomonadati</taxon>
        <taxon>Bacteroidota</taxon>
        <taxon>Flavobacteriia</taxon>
        <taxon>Flavobacteriales</taxon>
        <taxon>Weeksellaceae</taxon>
        <taxon>Chryseobacterium group</taxon>
        <taxon>Chryseobacterium</taxon>
    </lineage>
</organism>
<comment type="caution">
    <text evidence="6">The sequence shown here is derived from an EMBL/GenBank/DDBJ whole genome shotgun (WGS) entry which is preliminary data.</text>
</comment>
<dbReference type="GO" id="GO:0046872">
    <property type="term" value="F:metal ion binding"/>
    <property type="evidence" value="ECO:0007669"/>
    <property type="project" value="UniProtKB-KW"/>
</dbReference>
<evidence type="ECO:0000313" key="6">
    <source>
        <dbReference type="EMBL" id="REC55101.1"/>
    </source>
</evidence>
<keyword evidence="4" id="KW-0862">Zinc</keyword>